<dbReference type="Gene3D" id="3.40.50.720">
    <property type="entry name" value="NAD(P)-binding Rossmann-like Domain"/>
    <property type="match status" value="1"/>
</dbReference>
<dbReference type="EC" id="1.1.1.381" evidence="5"/>
<dbReference type="PANTHER" id="PTHR43086">
    <property type="entry name" value="VERY-LONG-CHAIN 3-OXOOACYL-COA REDUCTASE"/>
    <property type="match status" value="1"/>
</dbReference>
<dbReference type="InterPro" id="IPR036291">
    <property type="entry name" value="NAD(P)-bd_dom_sf"/>
</dbReference>
<dbReference type="RefSeq" id="WP_260978836.1">
    <property type="nucleotide sequence ID" value="NZ_JAODBU010000008.1"/>
</dbReference>
<comment type="similarity">
    <text evidence="1 11">Belongs to the short-chain dehydrogenases/reductases (SDR) family.</text>
</comment>
<reference evidence="12" key="1">
    <citation type="submission" date="2022-09" db="EMBL/GenBank/DDBJ databases">
        <title>Eubacterium sp. LFL-14 isolated from human feces.</title>
        <authorList>
            <person name="Liu F."/>
        </authorList>
    </citation>
    <scope>NUCLEOTIDE SEQUENCE</scope>
    <source>
        <strain evidence="12">LFL-14</strain>
    </source>
</reference>
<dbReference type="PRINTS" id="PR00080">
    <property type="entry name" value="SDRFAMILY"/>
</dbReference>
<gene>
    <name evidence="12" type="ORF">N5B56_09895</name>
</gene>
<dbReference type="PROSITE" id="PS00061">
    <property type="entry name" value="ADH_SHORT"/>
    <property type="match status" value="1"/>
</dbReference>
<evidence type="ECO:0000256" key="4">
    <source>
        <dbReference type="ARBA" id="ARBA00044050"/>
    </source>
</evidence>
<evidence type="ECO:0000313" key="12">
    <source>
        <dbReference type="EMBL" id="MCT7399392.1"/>
    </source>
</evidence>
<sequence>MRIVIITGASSGMGREFALQLDKKLHSIDEYWLVGRNEEELAKTKKKMHTKTRNFIADFNSRKALFPLVQELNNIQPEVKMLVNCAGFGMVGYFDRISYNDNLSMIDVNCRALTSLTHDCIPFMAVNSRIINLASAGAFNPQPGFAVYCATKSYVLSFSRALRGELKDLGIYVTAVCPGPVNTPFFNKAERYGNVYAFKKLFMADQKAVVSKAIDDSIRCKEISVYGRTMRAYRVLAKVVPHRFIIELLNLMHKLKK</sequence>
<organism evidence="12 13">
    <name type="scientific">Eubacterium album</name>
    <dbReference type="NCBI Taxonomy" id="2978477"/>
    <lineage>
        <taxon>Bacteria</taxon>
        <taxon>Bacillati</taxon>
        <taxon>Bacillota</taxon>
        <taxon>Clostridia</taxon>
        <taxon>Eubacteriales</taxon>
        <taxon>Eubacteriaceae</taxon>
        <taxon>Eubacterium</taxon>
    </lineage>
</organism>
<dbReference type="EC" id="1.1.1.298" evidence="4"/>
<evidence type="ECO:0000313" key="13">
    <source>
        <dbReference type="Proteomes" id="UP001431199"/>
    </source>
</evidence>
<name>A0ABT2M414_9FIRM</name>
<evidence type="ECO:0000256" key="3">
    <source>
        <dbReference type="ARBA" id="ARBA00043812"/>
    </source>
</evidence>
<evidence type="ECO:0000256" key="5">
    <source>
        <dbReference type="ARBA" id="ARBA00044059"/>
    </source>
</evidence>
<dbReference type="Proteomes" id="UP001431199">
    <property type="component" value="Unassembled WGS sequence"/>
</dbReference>
<proteinExistence type="inferred from homology"/>
<comment type="caution">
    <text evidence="12">The sequence shown here is derived from an EMBL/GenBank/DDBJ whole genome shotgun (WGS) entry which is preliminary data.</text>
</comment>
<evidence type="ECO:0000256" key="2">
    <source>
        <dbReference type="ARBA" id="ARBA00023002"/>
    </source>
</evidence>
<accession>A0ABT2M414</accession>
<evidence type="ECO:0000256" key="9">
    <source>
        <dbReference type="ARBA" id="ARBA00045650"/>
    </source>
</evidence>
<dbReference type="SUPFAM" id="SSF51735">
    <property type="entry name" value="NAD(P)-binding Rossmann-fold domains"/>
    <property type="match status" value="1"/>
</dbReference>
<evidence type="ECO:0000256" key="10">
    <source>
        <dbReference type="ARBA" id="ARBA00047274"/>
    </source>
</evidence>
<protein>
    <recommendedName>
        <fullName evidence="6">NADP-dependent 3-hydroxy acid dehydrogenase YdfG</fullName>
        <ecNumber evidence="4">1.1.1.298</ecNumber>
        <ecNumber evidence="5">1.1.1.381</ecNumber>
    </recommendedName>
    <alternativeName>
        <fullName evidence="8">L-allo-threonine dehydrogenase</fullName>
    </alternativeName>
    <alternativeName>
        <fullName evidence="7">Malonic semialdehyde reductase</fullName>
    </alternativeName>
</protein>
<dbReference type="PRINTS" id="PR00081">
    <property type="entry name" value="GDHRDH"/>
</dbReference>
<comment type="catalytic activity">
    <reaction evidence="3">
        <text>L-allo-threonine + NADP(+) = aminoacetone + CO2 + NADPH</text>
        <dbReference type="Rhea" id="RHEA:43524"/>
        <dbReference type="ChEBI" id="CHEBI:16526"/>
        <dbReference type="ChEBI" id="CHEBI:57783"/>
        <dbReference type="ChEBI" id="CHEBI:58320"/>
        <dbReference type="ChEBI" id="CHEBI:58349"/>
        <dbReference type="ChEBI" id="CHEBI:58585"/>
        <dbReference type="EC" id="1.1.1.381"/>
    </reaction>
</comment>
<dbReference type="EMBL" id="JAODBU010000008">
    <property type="protein sequence ID" value="MCT7399392.1"/>
    <property type="molecule type" value="Genomic_DNA"/>
</dbReference>
<comment type="function">
    <text evidence="9">NADP-dependent dehydrogenase with broad substrate specificity acting on 3-hydroxy acids. Catalyzes the NADP-dependent oxidation of L-allo-threonine to L-2-amino-3-keto-butyrate, which is spontaneously decarboxylated into aminoacetone. Also acts on D-threonine, L-serine, D-serine, D-3-hydroxyisobutyrate, L-3-hydroxyisobutyrate, D-glycerate and L-glycerate. Able to catalyze the reduction of the malonic semialdehyde to 3-hydroxypropionic acid. YdfG is apparently supplementing RutE, the presumed malonic semialdehyde reductase involved in pyrimidine degradation since both are able to detoxify malonic semialdehyde.</text>
</comment>
<comment type="catalytic activity">
    <reaction evidence="10">
        <text>3-hydroxypropanoate + NADP(+) = 3-oxopropanoate + NADPH + H(+)</text>
        <dbReference type="Rhea" id="RHEA:26438"/>
        <dbReference type="ChEBI" id="CHEBI:15378"/>
        <dbReference type="ChEBI" id="CHEBI:16510"/>
        <dbReference type="ChEBI" id="CHEBI:33190"/>
        <dbReference type="ChEBI" id="CHEBI:57783"/>
        <dbReference type="ChEBI" id="CHEBI:58349"/>
        <dbReference type="EC" id="1.1.1.298"/>
    </reaction>
</comment>
<evidence type="ECO:0000256" key="8">
    <source>
        <dbReference type="ARBA" id="ARBA00044349"/>
    </source>
</evidence>
<dbReference type="CDD" id="cd05233">
    <property type="entry name" value="SDR_c"/>
    <property type="match status" value="1"/>
</dbReference>
<evidence type="ECO:0000256" key="7">
    <source>
        <dbReference type="ARBA" id="ARBA00044271"/>
    </source>
</evidence>
<dbReference type="InterPro" id="IPR002347">
    <property type="entry name" value="SDR_fam"/>
</dbReference>
<evidence type="ECO:0000256" key="11">
    <source>
        <dbReference type="RuleBase" id="RU000363"/>
    </source>
</evidence>
<dbReference type="InterPro" id="IPR020904">
    <property type="entry name" value="Sc_DH/Rdtase_CS"/>
</dbReference>
<keyword evidence="13" id="KW-1185">Reference proteome</keyword>
<keyword evidence="2" id="KW-0560">Oxidoreductase</keyword>
<dbReference type="PANTHER" id="PTHR43086:SF3">
    <property type="entry name" value="NADP-DEPENDENT 3-HYDROXY ACID DEHYDROGENASE YDFG"/>
    <property type="match status" value="1"/>
</dbReference>
<dbReference type="Pfam" id="PF00106">
    <property type="entry name" value="adh_short"/>
    <property type="match status" value="1"/>
</dbReference>
<evidence type="ECO:0000256" key="6">
    <source>
        <dbReference type="ARBA" id="ARBA00044065"/>
    </source>
</evidence>
<evidence type="ECO:0000256" key="1">
    <source>
        <dbReference type="ARBA" id="ARBA00006484"/>
    </source>
</evidence>